<dbReference type="Pfam" id="PF12796">
    <property type="entry name" value="Ank_2"/>
    <property type="match status" value="2"/>
</dbReference>
<dbReference type="SMART" id="SM00248">
    <property type="entry name" value="ANK"/>
    <property type="match status" value="4"/>
</dbReference>
<feature type="region of interest" description="Disordered" evidence="3">
    <location>
        <begin position="754"/>
        <end position="818"/>
    </location>
</feature>
<dbReference type="InterPro" id="IPR036770">
    <property type="entry name" value="Ankyrin_rpt-contain_sf"/>
</dbReference>
<protein>
    <submittedName>
        <fullName evidence="5">Histone deacetylase</fullName>
    </submittedName>
</protein>
<evidence type="ECO:0000256" key="2">
    <source>
        <dbReference type="SAM" id="Coils"/>
    </source>
</evidence>
<feature type="repeat" description="ANK" evidence="1">
    <location>
        <begin position="127"/>
        <end position="159"/>
    </location>
</feature>
<evidence type="ECO:0000259" key="4">
    <source>
        <dbReference type="Pfam" id="PF00850"/>
    </source>
</evidence>
<dbReference type="InterPro" id="IPR002110">
    <property type="entry name" value="Ankyrin_rpt"/>
</dbReference>
<organism evidence="6">
    <name type="scientific">Micromonas pusilla (strain CCMP1545)</name>
    <name type="common">Picoplanktonic green alga</name>
    <dbReference type="NCBI Taxonomy" id="564608"/>
    <lineage>
        <taxon>Eukaryota</taxon>
        <taxon>Viridiplantae</taxon>
        <taxon>Chlorophyta</taxon>
        <taxon>Mamiellophyceae</taxon>
        <taxon>Mamiellales</taxon>
        <taxon>Mamiellaceae</taxon>
        <taxon>Micromonas</taxon>
    </lineage>
</organism>
<feature type="region of interest" description="Disordered" evidence="3">
    <location>
        <begin position="35"/>
        <end position="61"/>
    </location>
</feature>
<dbReference type="Gene3D" id="1.25.40.20">
    <property type="entry name" value="Ankyrin repeat-containing domain"/>
    <property type="match status" value="2"/>
</dbReference>
<feature type="coiled-coil region" evidence="2">
    <location>
        <begin position="684"/>
        <end position="713"/>
    </location>
</feature>
<dbReference type="PANTHER" id="PTHR10625">
    <property type="entry name" value="HISTONE DEACETYLASE HDAC1-RELATED"/>
    <property type="match status" value="1"/>
</dbReference>
<dbReference type="PROSITE" id="PS50088">
    <property type="entry name" value="ANK_REPEAT"/>
    <property type="match status" value="2"/>
</dbReference>
<dbReference type="OrthoDB" id="424012at2759"/>
<dbReference type="CDD" id="cd11599">
    <property type="entry name" value="HDAC_classII_2"/>
    <property type="match status" value="1"/>
</dbReference>
<evidence type="ECO:0000256" key="1">
    <source>
        <dbReference type="PROSITE-ProRule" id="PRU00023"/>
    </source>
</evidence>
<dbReference type="PANTHER" id="PTHR10625:SF26">
    <property type="entry name" value="HISTONE DEACETYLASE DOMAIN-CONTAINING PROTEIN"/>
    <property type="match status" value="1"/>
</dbReference>
<gene>
    <name evidence="5" type="ORF">MICPUCDRAFT_38694</name>
</gene>
<dbReference type="AlphaFoldDB" id="C1MPA2"/>
<dbReference type="EMBL" id="GG663737">
    <property type="protein sequence ID" value="EEH58430.1"/>
    <property type="molecule type" value="Genomic_DNA"/>
</dbReference>
<dbReference type="eggNOG" id="KOG4177">
    <property type="taxonomic scope" value="Eukaryota"/>
</dbReference>
<dbReference type="GO" id="GO:0004407">
    <property type="term" value="F:histone deacetylase activity"/>
    <property type="evidence" value="ECO:0007669"/>
    <property type="project" value="TreeGrafter"/>
</dbReference>
<feature type="domain" description="Histone deacetylase" evidence="4">
    <location>
        <begin position="257"/>
        <end position="639"/>
    </location>
</feature>
<name>C1MPA2_MICPC</name>
<dbReference type="InterPro" id="IPR037138">
    <property type="entry name" value="His_deacetylse_dom_sf"/>
</dbReference>
<dbReference type="RefSeq" id="XP_003056785.1">
    <property type="nucleotide sequence ID" value="XM_003056739.1"/>
</dbReference>
<feature type="compositionally biased region" description="Acidic residues" evidence="3">
    <location>
        <begin position="42"/>
        <end position="58"/>
    </location>
</feature>
<evidence type="ECO:0000313" key="5">
    <source>
        <dbReference type="EMBL" id="EEH58430.1"/>
    </source>
</evidence>
<dbReference type="InterPro" id="IPR000286">
    <property type="entry name" value="HDACs"/>
</dbReference>
<dbReference type="Gene3D" id="3.40.800.20">
    <property type="entry name" value="Histone deacetylase domain"/>
    <property type="match status" value="1"/>
</dbReference>
<dbReference type="PRINTS" id="PR01270">
    <property type="entry name" value="HDASUPER"/>
</dbReference>
<sequence length="818" mass="87772">MFGSDSDDDEITGQFALHDAAEAGNAELIAKMLGKEKKDGEFNPEEEEDDDDDDVDVNETDRDGCTPLHVALFNSATECVKLLLENGAESWITVEGSPALHVAYPTTEQLNTGDEDQPDPINARDKLGWTPLHHACYGGHADIVNKLLARGSKPGKVTKAGLTSLHAAVVGRNVAAVTAVMNAEPSILNNACNDEKTAVEMADARGYPLIAAVLRGEDTSAVETPPPPPPPVIIAPDECFMHHSCPPITRDGRDPPPENVNRLQVLLNKKTGILRAAEFSNVDIVSEVRPATMADVLRVHEYPYVRKIQKICERIPDWNSNPNGALGTIDGDTEVCHSSFSAALCAAGAVVEAVDRVVAGSAEKVFCAVRPPGHHAGPNGPVPAPGDPIGSGSHGFCLLNNVALGAAYARCVHRHSLRRVAIIDFDVHHGNGTEAVVQNTTPAAPKFNFSTPYCEGAITVPTYRPWLDETDHEEVFFASVHGYGRARGFNFYPGSGPTDDTRHVGDYLTTEEAAQWNEEGVVDDPYHVATAKSDSTAQGPTPWVVDVGMEGTGKKAERGAAWRRVWRGKTLPAIAAFKPDLVLISAGFDAHAKDDIQGPVNLGVKEADYEWLTEELCKIANTCCQGRVISVLEGGYRIQGGVVSAFGRSVASHLRAMFRENREGWSAEQCQKELDIELKQRRLAKEADEAKRAAAMEAARQREEAAIAAAQAAMEAAGGDGDEAEAAAAAAAAAVLGDEAPTKRRRKAVDYTQLNAELEKESNPAAAEAEEPAAEAEEPAAEAVEEEGEEDVEENGEELEMEDEDGGEELEEDLEMEE</sequence>
<dbReference type="SUPFAM" id="SSF52768">
    <property type="entry name" value="Arginase/deacetylase"/>
    <property type="match status" value="1"/>
</dbReference>
<keyword evidence="6" id="KW-1185">Reference proteome</keyword>
<dbReference type="SUPFAM" id="SSF48403">
    <property type="entry name" value="Ankyrin repeat"/>
    <property type="match status" value="1"/>
</dbReference>
<keyword evidence="1" id="KW-0040">ANK repeat</keyword>
<dbReference type="eggNOG" id="KOG1343">
    <property type="taxonomic scope" value="Eukaryota"/>
</dbReference>
<feature type="repeat" description="ANK" evidence="1">
    <location>
        <begin position="63"/>
        <end position="89"/>
    </location>
</feature>
<dbReference type="STRING" id="564608.C1MPA2"/>
<dbReference type="GO" id="GO:0005737">
    <property type="term" value="C:cytoplasm"/>
    <property type="evidence" value="ECO:0007669"/>
    <property type="project" value="TreeGrafter"/>
</dbReference>
<dbReference type="GO" id="GO:0000118">
    <property type="term" value="C:histone deacetylase complex"/>
    <property type="evidence" value="ECO:0007669"/>
    <property type="project" value="TreeGrafter"/>
</dbReference>
<evidence type="ECO:0000313" key="6">
    <source>
        <dbReference type="Proteomes" id="UP000001876"/>
    </source>
</evidence>
<feature type="compositionally biased region" description="Acidic residues" evidence="3">
    <location>
        <begin position="768"/>
        <end position="818"/>
    </location>
</feature>
<accession>C1MPA2</accession>
<dbReference type="Proteomes" id="UP000001876">
    <property type="component" value="Unassembled WGS sequence"/>
</dbReference>
<dbReference type="PROSITE" id="PS50297">
    <property type="entry name" value="ANK_REP_REGION"/>
    <property type="match status" value="2"/>
</dbReference>
<dbReference type="InterPro" id="IPR023696">
    <property type="entry name" value="Ureohydrolase_dom_sf"/>
</dbReference>
<evidence type="ECO:0000256" key="3">
    <source>
        <dbReference type="SAM" id="MobiDB-lite"/>
    </source>
</evidence>
<dbReference type="Pfam" id="PF00850">
    <property type="entry name" value="Hist_deacetyl"/>
    <property type="match status" value="1"/>
</dbReference>
<dbReference type="InterPro" id="IPR023801">
    <property type="entry name" value="His_deacetylse_dom"/>
</dbReference>
<dbReference type="GeneID" id="9682689"/>
<keyword evidence="2" id="KW-0175">Coiled coil</keyword>
<dbReference type="KEGG" id="mpp:MICPUCDRAFT_38694"/>
<dbReference type="GO" id="GO:0040029">
    <property type="term" value="P:epigenetic regulation of gene expression"/>
    <property type="evidence" value="ECO:0007669"/>
    <property type="project" value="TreeGrafter"/>
</dbReference>
<proteinExistence type="predicted"/>
<reference evidence="5 6" key="1">
    <citation type="journal article" date="2009" name="Science">
        <title>Green evolution and dynamic adaptations revealed by genomes of the marine picoeukaryotes Micromonas.</title>
        <authorList>
            <person name="Worden A.Z."/>
            <person name="Lee J.H."/>
            <person name="Mock T."/>
            <person name="Rouze P."/>
            <person name="Simmons M.P."/>
            <person name="Aerts A.L."/>
            <person name="Allen A.E."/>
            <person name="Cuvelier M.L."/>
            <person name="Derelle E."/>
            <person name="Everett M.V."/>
            <person name="Foulon E."/>
            <person name="Grimwood J."/>
            <person name="Gundlach H."/>
            <person name="Henrissat B."/>
            <person name="Napoli C."/>
            <person name="McDonald S.M."/>
            <person name="Parker M.S."/>
            <person name="Rombauts S."/>
            <person name="Salamov A."/>
            <person name="Von Dassow P."/>
            <person name="Badger J.H."/>
            <person name="Coutinho P.M."/>
            <person name="Demir E."/>
            <person name="Dubchak I."/>
            <person name="Gentemann C."/>
            <person name="Eikrem W."/>
            <person name="Gready J.E."/>
            <person name="John U."/>
            <person name="Lanier W."/>
            <person name="Lindquist E.A."/>
            <person name="Lucas S."/>
            <person name="Mayer K.F."/>
            <person name="Moreau H."/>
            <person name="Not F."/>
            <person name="Otillar R."/>
            <person name="Panaud O."/>
            <person name="Pangilinan J."/>
            <person name="Paulsen I."/>
            <person name="Piegu B."/>
            <person name="Poliakov A."/>
            <person name="Robbens S."/>
            <person name="Schmutz J."/>
            <person name="Toulza E."/>
            <person name="Wyss T."/>
            <person name="Zelensky A."/>
            <person name="Zhou K."/>
            <person name="Armbrust E.V."/>
            <person name="Bhattacharya D."/>
            <person name="Goodenough U.W."/>
            <person name="Van de Peer Y."/>
            <person name="Grigoriev I.V."/>
        </authorList>
    </citation>
    <scope>NUCLEOTIDE SEQUENCE [LARGE SCALE GENOMIC DNA]</scope>
    <source>
        <strain evidence="5 6">CCMP1545</strain>
    </source>
</reference>